<organism evidence="2 3">
    <name type="scientific">Caproicibacter fermentans</name>
    <dbReference type="NCBI Taxonomy" id="2576756"/>
    <lineage>
        <taxon>Bacteria</taxon>
        <taxon>Bacillati</taxon>
        <taxon>Bacillota</taxon>
        <taxon>Clostridia</taxon>
        <taxon>Eubacteriales</taxon>
        <taxon>Acutalibacteraceae</taxon>
        <taxon>Caproicibacter</taxon>
    </lineage>
</organism>
<evidence type="ECO:0000313" key="2">
    <source>
        <dbReference type="EMBL" id="QNK39909.1"/>
    </source>
</evidence>
<dbReference type="KEGG" id="cfem:HCR03_14500"/>
<gene>
    <name evidence="2" type="ORF">HCR03_14500</name>
</gene>
<protein>
    <submittedName>
        <fullName evidence="2">Helix-turn-helix transcriptional regulator</fullName>
    </submittedName>
</protein>
<reference evidence="2 3" key="1">
    <citation type="submission" date="2020-08" db="EMBL/GenBank/DDBJ databases">
        <title>The isolate Caproiciproducens sp. 7D4C2 produces n-caproate at mildly acidic conditions from hexoses: genome and rBOX comparison with related strains and chain-elongating bacteria.</title>
        <authorList>
            <person name="Esquivel-Elizondo S."/>
            <person name="Bagci C."/>
            <person name="Temovska M."/>
            <person name="Jeon B.S."/>
            <person name="Bessarab I."/>
            <person name="Williams R.B.H."/>
            <person name="Huson D.H."/>
            <person name="Angenent L.T."/>
        </authorList>
    </citation>
    <scope>NUCLEOTIDE SEQUENCE [LARGE SCALE GENOMIC DNA]</scope>
    <source>
        <strain evidence="2 3">7D4C2</strain>
    </source>
</reference>
<dbReference type="Proteomes" id="UP000515909">
    <property type="component" value="Chromosome"/>
</dbReference>
<feature type="domain" description="HTH cro/C1-type" evidence="1">
    <location>
        <begin position="7"/>
        <end position="67"/>
    </location>
</feature>
<name>A0A7G8T8G8_9FIRM</name>
<proteinExistence type="predicted"/>
<dbReference type="EMBL" id="CP060286">
    <property type="protein sequence ID" value="QNK39909.1"/>
    <property type="molecule type" value="Genomic_DNA"/>
</dbReference>
<evidence type="ECO:0000259" key="1">
    <source>
        <dbReference type="Pfam" id="PF13443"/>
    </source>
</evidence>
<accession>A0A7G8T8G8</accession>
<evidence type="ECO:0000313" key="3">
    <source>
        <dbReference type="Proteomes" id="UP000515909"/>
    </source>
</evidence>
<dbReference type="Pfam" id="PF13443">
    <property type="entry name" value="HTH_26"/>
    <property type="match status" value="1"/>
</dbReference>
<dbReference type="InterPro" id="IPR001387">
    <property type="entry name" value="Cro/C1-type_HTH"/>
</dbReference>
<sequence length="69" mass="7713">MISYAPLWKTMKIRGATTYTLRNKGGEENISGSTILRLQKNESVSTNTLDSLCRILNCQLSDVAEYISN</sequence>
<dbReference type="AlphaFoldDB" id="A0A7G8T8G8"/>